<accession>A0ABX0L5P6</accession>
<protein>
    <submittedName>
        <fullName evidence="1">Uncharacterized protein</fullName>
    </submittedName>
</protein>
<proteinExistence type="predicted"/>
<gene>
    <name evidence="1" type="ORF">HA052_04155</name>
</gene>
<organism evidence="1 2">
    <name type="scientific">Chromobacterium fluminis</name>
    <dbReference type="NCBI Taxonomy" id="3044269"/>
    <lineage>
        <taxon>Bacteria</taxon>
        <taxon>Pseudomonadati</taxon>
        <taxon>Pseudomonadota</taxon>
        <taxon>Betaproteobacteria</taxon>
        <taxon>Neisseriales</taxon>
        <taxon>Chromobacteriaceae</taxon>
        <taxon>Chromobacterium</taxon>
    </lineage>
</organism>
<comment type="caution">
    <text evidence="1">The sequence shown here is derived from an EMBL/GenBank/DDBJ whole genome shotgun (WGS) entry which is preliminary data.</text>
</comment>
<evidence type="ECO:0000313" key="1">
    <source>
        <dbReference type="EMBL" id="NHR04383.1"/>
    </source>
</evidence>
<sequence length="101" mass="10978">MAEVILHNAGAYNLYNTISDGAHFVSALTLDQLRYYIQREYGDAGLKALPARLERAHTTGTSDPEAESLEEFLISNQAGANGETLSCADFVQKFLTIVPTA</sequence>
<dbReference type="Proteomes" id="UP001515641">
    <property type="component" value="Unassembled WGS sequence"/>
</dbReference>
<name>A0ABX0L5P6_9NEIS</name>
<reference evidence="1 2" key="1">
    <citation type="submission" date="2020-03" db="EMBL/GenBank/DDBJ databases">
        <title>Draft genome sequence of environmentally isolated cultures.</title>
        <authorList>
            <person name="Wilson H.S."/>
            <person name="De Leon M.E."/>
        </authorList>
    </citation>
    <scope>NUCLEOTIDE SEQUENCE [LARGE SCALE GENOMIC DNA]</scope>
    <source>
        <strain evidence="1 2">HSC-31F16</strain>
    </source>
</reference>
<evidence type="ECO:0000313" key="2">
    <source>
        <dbReference type="Proteomes" id="UP001515641"/>
    </source>
</evidence>
<keyword evidence="2" id="KW-1185">Reference proteome</keyword>
<dbReference type="RefSeq" id="WP_166450902.1">
    <property type="nucleotide sequence ID" value="NZ_JAAOMA010000004.1"/>
</dbReference>
<dbReference type="EMBL" id="JAAOMA010000004">
    <property type="protein sequence ID" value="NHR04383.1"/>
    <property type="molecule type" value="Genomic_DNA"/>
</dbReference>